<keyword evidence="3" id="KW-1185">Reference proteome</keyword>
<keyword evidence="1" id="KW-0812">Transmembrane</keyword>
<feature type="transmembrane region" description="Helical" evidence="1">
    <location>
        <begin position="223"/>
        <end position="240"/>
    </location>
</feature>
<feature type="transmembrane region" description="Helical" evidence="1">
    <location>
        <begin position="270"/>
        <end position="291"/>
    </location>
</feature>
<feature type="transmembrane region" description="Helical" evidence="1">
    <location>
        <begin position="247"/>
        <end position="264"/>
    </location>
</feature>
<dbReference type="AlphaFoldDB" id="A0A1U9ZQL5"/>
<feature type="transmembrane region" description="Helical" evidence="1">
    <location>
        <begin position="101"/>
        <end position="120"/>
    </location>
</feature>
<reference evidence="3" key="1">
    <citation type="journal article" date="2017" name="Med. Chem. Commun.">
        <title>Nonomuraea sp. ATCC 55076 harbours the largest actinomycete chromosome to date and the kistamicin biosynthetic gene cluster.</title>
        <authorList>
            <person name="Nazari B."/>
            <person name="Forneris C.C."/>
            <person name="Gibson M.I."/>
            <person name="Moon K."/>
            <person name="Schramma K.R."/>
            <person name="Seyedsayamdost M.R."/>
        </authorList>
    </citation>
    <scope>NUCLEOTIDE SEQUENCE [LARGE SCALE GENOMIC DNA]</scope>
    <source>
        <strain evidence="3">ATCC 55076</strain>
    </source>
</reference>
<dbReference type="KEGG" id="noa:BKM31_00645"/>
<evidence type="ECO:0000313" key="2">
    <source>
        <dbReference type="EMBL" id="AQZ60218.1"/>
    </source>
</evidence>
<feature type="transmembrane region" description="Helical" evidence="1">
    <location>
        <begin position="64"/>
        <end position="81"/>
    </location>
</feature>
<organism evidence="2 3">
    <name type="scientific">[Actinomadura] parvosata subsp. kistnae</name>
    <dbReference type="NCBI Taxonomy" id="1909395"/>
    <lineage>
        <taxon>Bacteria</taxon>
        <taxon>Bacillati</taxon>
        <taxon>Actinomycetota</taxon>
        <taxon>Actinomycetes</taxon>
        <taxon>Streptosporangiales</taxon>
        <taxon>Streptosporangiaceae</taxon>
        <taxon>Nonomuraea</taxon>
    </lineage>
</organism>
<dbReference type="EMBL" id="CP017717">
    <property type="protein sequence ID" value="AQZ60218.1"/>
    <property type="molecule type" value="Genomic_DNA"/>
</dbReference>
<protein>
    <submittedName>
        <fullName evidence="2">Uncharacterized protein</fullName>
    </submittedName>
</protein>
<name>A0A1U9ZQL5_9ACTN</name>
<gene>
    <name evidence="2" type="ORF">BKM31_00645</name>
</gene>
<accession>A0A1U9ZQL5</accession>
<keyword evidence="1" id="KW-0472">Membrane</keyword>
<dbReference type="STRING" id="1909395.BKM31_00645"/>
<keyword evidence="1" id="KW-1133">Transmembrane helix</keyword>
<proteinExistence type="predicted"/>
<sequence>MLVAYPKEHRARHAEEMVAVLLASAEPGRRRPSVRDAYDVVRGGLAIRLRHAVSGRSNLHWRDALGIAALLAPVALFVLKLEAAASYGEWVLRGRFNPDGLRLMGEAGMQALPYALVALLTWLNRPWAAAACAAGYALLSGWSIYRVEYEFAQWNADGVLVRADPIDASDIGMGMLPAVLCAVMLAVAPAPGPGSAGTARLLKWTGVLAGASVLAAMSFRWAGLPVAVAIVLVAGILALRSPVGRRAAVVLVPMAAMIVARTLWGNHPLSLALLVTLSAAVLGVVGVLARAGSVPSGRPTRS</sequence>
<feature type="transmembrane region" description="Helical" evidence="1">
    <location>
        <begin position="171"/>
        <end position="189"/>
    </location>
</feature>
<evidence type="ECO:0000313" key="3">
    <source>
        <dbReference type="Proteomes" id="UP000190797"/>
    </source>
</evidence>
<evidence type="ECO:0000256" key="1">
    <source>
        <dbReference type="SAM" id="Phobius"/>
    </source>
</evidence>
<dbReference type="Proteomes" id="UP000190797">
    <property type="component" value="Chromosome"/>
</dbReference>